<sequence length="148" mass="17225">MSVNCFYKSELTEELKKELLNRKDFSNKDQEILHFMLFEIIKEYEFSKILIQQNVSVADDEGIEYLYFIDGQYLPFQQRKDFARYVFNKSKFATDLKMSYQYHNHNGEVLIKFLEAATAALVDYAISGVFKDIVSNGGLFVTAPIETA</sequence>
<dbReference type="EMBL" id="BAAAFA010000003">
    <property type="protein sequence ID" value="GAA0814699.1"/>
    <property type="molecule type" value="Genomic_DNA"/>
</dbReference>
<name>A0ABN1L5C3_9GAMM</name>
<keyword evidence="2" id="KW-1185">Reference proteome</keyword>
<comment type="caution">
    <text evidence="1">The sequence shown here is derived from an EMBL/GenBank/DDBJ whole genome shotgun (WGS) entry which is preliminary data.</text>
</comment>
<evidence type="ECO:0000313" key="2">
    <source>
        <dbReference type="Proteomes" id="UP001500021"/>
    </source>
</evidence>
<evidence type="ECO:0000313" key="1">
    <source>
        <dbReference type="EMBL" id="GAA0814699.1"/>
    </source>
</evidence>
<gene>
    <name evidence="1" type="ORF">GCM10009111_11920</name>
</gene>
<dbReference type="RefSeq" id="WP_343816178.1">
    <property type="nucleotide sequence ID" value="NZ_BAAAFA010000003.1"/>
</dbReference>
<reference evidence="1 2" key="1">
    <citation type="journal article" date="2019" name="Int. J. Syst. Evol. Microbiol.">
        <title>The Global Catalogue of Microorganisms (GCM) 10K type strain sequencing project: providing services to taxonomists for standard genome sequencing and annotation.</title>
        <authorList>
            <consortium name="The Broad Institute Genomics Platform"/>
            <consortium name="The Broad Institute Genome Sequencing Center for Infectious Disease"/>
            <person name="Wu L."/>
            <person name="Ma J."/>
        </authorList>
    </citation>
    <scope>NUCLEOTIDE SEQUENCE [LARGE SCALE GENOMIC DNA]</scope>
    <source>
        <strain evidence="1 2">JCM 15608</strain>
    </source>
</reference>
<accession>A0ABN1L5C3</accession>
<dbReference type="Proteomes" id="UP001500021">
    <property type="component" value="Unassembled WGS sequence"/>
</dbReference>
<proteinExistence type="predicted"/>
<organism evidence="1 2">
    <name type="scientific">Colwellia asteriadis</name>
    <dbReference type="NCBI Taxonomy" id="517723"/>
    <lineage>
        <taxon>Bacteria</taxon>
        <taxon>Pseudomonadati</taxon>
        <taxon>Pseudomonadota</taxon>
        <taxon>Gammaproteobacteria</taxon>
        <taxon>Alteromonadales</taxon>
        <taxon>Colwelliaceae</taxon>
        <taxon>Colwellia</taxon>
    </lineage>
</organism>
<protein>
    <submittedName>
        <fullName evidence="1">Uncharacterized protein</fullName>
    </submittedName>
</protein>